<dbReference type="Proteomes" id="UP000242881">
    <property type="component" value="Unassembled WGS sequence"/>
</dbReference>
<dbReference type="PANTHER" id="PTHR13323">
    <property type="entry name" value="LATE ENDOSOMAL/LYSOSOMAL MP1 INTERACTING PROTEIN"/>
    <property type="match status" value="1"/>
</dbReference>
<dbReference type="GO" id="GO:0032008">
    <property type="term" value="P:positive regulation of TOR signaling"/>
    <property type="evidence" value="ECO:0007669"/>
    <property type="project" value="InterPro"/>
</dbReference>
<reference evidence="2 3" key="1">
    <citation type="submission" date="2018-01" db="EMBL/GenBank/DDBJ databases">
        <title>Metagenomic assembled genomes from two thermal pools in the Uzon Caldera, Kamchatka, Russia.</title>
        <authorList>
            <person name="Wilkins L."/>
            <person name="Ettinger C."/>
        </authorList>
    </citation>
    <scope>NUCLEOTIDE SEQUENCE [LARGE SCALE GENOMIC DNA]</scope>
    <source>
        <strain evidence="2">ZAV-05</strain>
    </source>
</reference>
<accession>A0A2J6WJM7</accession>
<comment type="caution">
    <text evidence="2">The sequence shown here is derived from an EMBL/GenBank/DDBJ whole genome shotgun (WGS) entry which is preliminary data.</text>
</comment>
<dbReference type="InterPro" id="IPR004942">
    <property type="entry name" value="Roadblock/LAMTOR2_dom"/>
</dbReference>
<organism evidence="2 3">
    <name type="scientific">Calditerrivibrio nitroreducens</name>
    <dbReference type="NCBI Taxonomy" id="477976"/>
    <lineage>
        <taxon>Bacteria</taxon>
        <taxon>Pseudomonadati</taxon>
        <taxon>Deferribacterota</taxon>
        <taxon>Deferribacteres</taxon>
        <taxon>Deferribacterales</taxon>
        <taxon>Calditerrivibrionaceae</taxon>
    </lineage>
</organism>
<feature type="domain" description="Roadblock/LAMTOR2" evidence="1">
    <location>
        <begin position="16"/>
        <end position="106"/>
    </location>
</feature>
<dbReference type="Gene3D" id="3.30.450.30">
    <property type="entry name" value="Dynein light chain 2a, cytoplasmic"/>
    <property type="match status" value="1"/>
</dbReference>
<dbReference type="SUPFAM" id="SSF103196">
    <property type="entry name" value="Roadblock/LC7 domain"/>
    <property type="match status" value="1"/>
</dbReference>
<dbReference type="Pfam" id="PF03259">
    <property type="entry name" value="Robl_LC7"/>
    <property type="match status" value="1"/>
</dbReference>
<dbReference type="GO" id="GO:0060090">
    <property type="term" value="F:molecular adaptor activity"/>
    <property type="evidence" value="ECO:0007669"/>
    <property type="project" value="InterPro"/>
</dbReference>
<dbReference type="GO" id="GO:0005085">
    <property type="term" value="F:guanyl-nucleotide exchange factor activity"/>
    <property type="evidence" value="ECO:0007669"/>
    <property type="project" value="InterPro"/>
</dbReference>
<gene>
    <name evidence="2" type="ORF">C0187_05450</name>
</gene>
<name>A0A2J6WJM7_9BACT</name>
<dbReference type="InterPro" id="IPR037587">
    <property type="entry name" value="LAMTOR2-like"/>
</dbReference>
<dbReference type="EMBL" id="PNIN01000051">
    <property type="protein sequence ID" value="PMP70591.1"/>
    <property type="molecule type" value="Genomic_DNA"/>
</dbReference>
<evidence type="ECO:0000259" key="1">
    <source>
        <dbReference type="SMART" id="SM00960"/>
    </source>
</evidence>
<protein>
    <submittedName>
        <fullName evidence="2">Dynein regulation protein LC7</fullName>
    </submittedName>
</protein>
<proteinExistence type="predicted"/>
<dbReference type="SMART" id="SM00960">
    <property type="entry name" value="Robl_LC7"/>
    <property type="match status" value="1"/>
</dbReference>
<evidence type="ECO:0000313" key="2">
    <source>
        <dbReference type="EMBL" id="PMP70591.1"/>
    </source>
</evidence>
<sequence length="160" mass="17675">MQDFLWSNDGEIIKRLQNKIEQLKLEANSKATFLIDKSGQMVASSGDSNEFDATSLAALVAGNVAATDGIAKLLGEKEFSVLFHEGENEHLNITLVDGKLILVVLFDDSTSLGLVRLKMKKYVKIIADILNESSPNNSIHQDIFSDITDEDIEKMFRKGS</sequence>
<dbReference type="AlphaFoldDB" id="A0A2J6WJM7"/>
<evidence type="ECO:0000313" key="3">
    <source>
        <dbReference type="Proteomes" id="UP000242881"/>
    </source>
</evidence>